<evidence type="ECO:0000313" key="5">
    <source>
        <dbReference type="Proteomes" id="UP000297716"/>
    </source>
</evidence>
<feature type="compositionally biased region" description="Low complexity" evidence="1">
    <location>
        <begin position="342"/>
        <end position="355"/>
    </location>
</feature>
<dbReference type="Gene3D" id="2.70.50.70">
    <property type="match status" value="1"/>
</dbReference>
<sequence>MSLKGATVAALSLLAAVPTANAHTWVEFIYQISSTGTFTGKPGYPIGYIPRLQGVSDDVHQNKILDTSKNPVICKPLSSGDAKQYPPLQAAAGDYIALQYQENGHVTQPDLTPRPYRGGNVYVYGTTQHQDSDGINDVLNSWTADGKGGNKKGKLLATHYFDDGQCFQDAPGNSIAQERKAKYGVDQLSCQTDLQLPADLPSDGTYTLMWVWDWPLIISDSQNVTEIYTSCAQINLSGSAKSQGVKALPSIKFGSNNDIASAAISSQVHNLIEATALGVGTNSPPAPTGLGDVTSASDPTPSSTKKGTDHSHIKTVTVTAEPETVTQYYTVTVGGHNGNGDTTAQPPTSTTTTAVPTKQTVTSPMVPFPTSFVPVTTVHGFLKVRAARVTGQARRDSFRHFY</sequence>
<dbReference type="Proteomes" id="UP000297716">
    <property type="component" value="Unassembled WGS sequence"/>
</dbReference>
<comment type="caution">
    <text evidence="4">The sequence shown here is derived from an EMBL/GenBank/DDBJ whole genome shotgun (WGS) entry which is preliminary data.</text>
</comment>
<dbReference type="InterPro" id="IPR055915">
    <property type="entry name" value="DUF7492"/>
</dbReference>
<feature type="chain" id="PRO_5021199126" description="DUF7492 domain-containing protein" evidence="2">
    <location>
        <begin position="23"/>
        <end position="402"/>
    </location>
</feature>
<evidence type="ECO:0000256" key="1">
    <source>
        <dbReference type="SAM" id="MobiDB-lite"/>
    </source>
</evidence>
<proteinExistence type="predicted"/>
<feature type="signal peptide" evidence="2">
    <location>
        <begin position="1"/>
        <end position="22"/>
    </location>
</feature>
<keyword evidence="2" id="KW-0732">Signal</keyword>
<keyword evidence="5" id="KW-1185">Reference proteome</keyword>
<organism evidence="4 5">
    <name type="scientific">Xylaria hypoxylon</name>
    <dbReference type="NCBI Taxonomy" id="37992"/>
    <lineage>
        <taxon>Eukaryota</taxon>
        <taxon>Fungi</taxon>
        <taxon>Dikarya</taxon>
        <taxon>Ascomycota</taxon>
        <taxon>Pezizomycotina</taxon>
        <taxon>Sordariomycetes</taxon>
        <taxon>Xylariomycetidae</taxon>
        <taxon>Xylariales</taxon>
        <taxon>Xylariaceae</taxon>
        <taxon>Xylaria</taxon>
    </lineage>
</organism>
<feature type="region of interest" description="Disordered" evidence="1">
    <location>
        <begin position="335"/>
        <end position="355"/>
    </location>
</feature>
<gene>
    <name evidence="4" type="ORF">E0Z10_g1205</name>
</gene>
<evidence type="ECO:0000259" key="3">
    <source>
        <dbReference type="Pfam" id="PF24320"/>
    </source>
</evidence>
<evidence type="ECO:0000313" key="4">
    <source>
        <dbReference type="EMBL" id="TGJ87550.1"/>
    </source>
</evidence>
<dbReference type="EMBL" id="SKBN01000012">
    <property type="protein sequence ID" value="TGJ87550.1"/>
    <property type="molecule type" value="Genomic_DNA"/>
</dbReference>
<feature type="region of interest" description="Disordered" evidence="1">
    <location>
        <begin position="282"/>
        <end position="312"/>
    </location>
</feature>
<reference evidence="4 5" key="1">
    <citation type="submission" date="2019-03" db="EMBL/GenBank/DDBJ databases">
        <title>Draft genome sequence of Xylaria hypoxylon DSM 108379, a ubiquitous saprotrophic-parasitic fungi on hardwood.</title>
        <authorList>
            <person name="Buettner E."/>
            <person name="Leonhardt S."/>
            <person name="Gebauer A.M."/>
            <person name="Liers C."/>
            <person name="Hofrichter M."/>
            <person name="Kellner H."/>
        </authorList>
    </citation>
    <scope>NUCLEOTIDE SEQUENCE [LARGE SCALE GENOMIC DNA]</scope>
    <source>
        <strain evidence="4 5">DSM 108379</strain>
    </source>
</reference>
<evidence type="ECO:0000256" key="2">
    <source>
        <dbReference type="SAM" id="SignalP"/>
    </source>
</evidence>
<dbReference type="OrthoDB" id="64281at2759"/>
<accession>A0A4Z0Z763</accession>
<dbReference type="AlphaFoldDB" id="A0A4Z0Z763"/>
<name>A0A4Z0Z763_9PEZI</name>
<protein>
    <recommendedName>
        <fullName evidence="3">DUF7492 domain-containing protein</fullName>
    </recommendedName>
</protein>
<feature type="compositionally biased region" description="Polar residues" evidence="1">
    <location>
        <begin position="294"/>
        <end position="305"/>
    </location>
</feature>
<dbReference type="Pfam" id="PF24320">
    <property type="entry name" value="DUF7492"/>
    <property type="match status" value="1"/>
</dbReference>
<feature type="domain" description="DUF7492" evidence="3">
    <location>
        <begin position="20"/>
        <end position="264"/>
    </location>
</feature>